<evidence type="ECO:0000256" key="2">
    <source>
        <dbReference type="ARBA" id="ARBA00022741"/>
    </source>
</evidence>
<comment type="caution">
    <text evidence="11">The sequence shown here is derived from an EMBL/GenBank/DDBJ whole genome shotgun (WGS) entry which is preliminary data.</text>
</comment>
<feature type="domain" description="ArsA HSP20-like" evidence="10">
    <location>
        <begin position="327"/>
        <end position="388"/>
    </location>
</feature>
<name>Q0YRT0_9CHLB</name>
<dbReference type="EC" id="7.3.2.7" evidence="8"/>
<dbReference type="GO" id="GO:0015446">
    <property type="term" value="F:ATPase-coupled arsenite transmembrane transporter activity"/>
    <property type="evidence" value="ECO:0007669"/>
    <property type="project" value="UniProtKB-EC"/>
</dbReference>
<evidence type="ECO:0000256" key="7">
    <source>
        <dbReference type="ARBA" id="ARBA00059736"/>
    </source>
</evidence>
<evidence type="ECO:0000256" key="5">
    <source>
        <dbReference type="ARBA" id="ARBA00022967"/>
    </source>
</evidence>
<dbReference type="AlphaFoldDB" id="Q0YRT0"/>
<dbReference type="OrthoDB" id="9780677at2"/>
<dbReference type="GO" id="GO:0016887">
    <property type="term" value="F:ATP hydrolysis activity"/>
    <property type="evidence" value="ECO:0007669"/>
    <property type="project" value="InterPro"/>
</dbReference>
<dbReference type="NCBIfam" id="TIGR00345">
    <property type="entry name" value="GET3_arsA_TRC40"/>
    <property type="match status" value="1"/>
</dbReference>
<keyword evidence="3" id="KW-0067">ATP-binding</keyword>
<dbReference type="FunFam" id="3.40.50.300:FF:001801">
    <property type="entry name" value="Putative arsenical pump-driving ATPase"/>
    <property type="match status" value="1"/>
</dbReference>
<comment type="similarity">
    <text evidence="1">Belongs to the arsA ATPase family.</text>
</comment>
<evidence type="ECO:0000256" key="6">
    <source>
        <dbReference type="ARBA" id="ARBA00052296"/>
    </source>
</evidence>
<protein>
    <recommendedName>
        <fullName evidence="8">arsenite-transporting ATPase</fullName>
        <ecNumber evidence="8">7.3.2.7</ecNumber>
    </recommendedName>
</protein>
<comment type="function">
    <text evidence="7">Anion-transporting ATPase. Catalyzes the extrusion of arsenite.</text>
</comment>
<reference evidence="11 12" key="1">
    <citation type="submission" date="2006-07" db="EMBL/GenBank/DDBJ databases">
        <title>Annotation of the draft genome assembly of Chlorobium ferroxidans DSM 13031.</title>
        <authorList>
            <consortium name="US DOE Joint Genome Institute (JGI-ORNL)"/>
            <person name="Larimer F."/>
            <person name="Land M."/>
            <person name="Hauser L."/>
        </authorList>
    </citation>
    <scope>NUCLEOTIDE SEQUENCE [LARGE SCALE GENOMIC DNA]</scope>
    <source>
        <strain evidence="11 12">DSM 13031</strain>
    </source>
</reference>
<evidence type="ECO:0000256" key="1">
    <source>
        <dbReference type="ARBA" id="ARBA00011040"/>
    </source>
</evidence>
<reference evidence="11 12" key="2">
    <citation type="submission" date="2006-07" db="EMBL/GenBank/DDBJ databases">
        <title>Sequencing of the draft genome and assembly of Chlorobium ferroxidans DSM 13031.</title>
        <authorList>
            <consortium name="US DOE Joint Genome Institute (JGI-PGF)"/>
            <person name="Copeland A."/>
            <person name="Lucas S."/>
            <person name="Lapidus A."/>
            <person name="Barry K."/>
            <person name="Glavina del Rio T."/>
            <person name="Dalin E."/>
            <person name="Tice H."/>
            <person name="Bruce D."/>
            <person name="Pitluck S."/>
            <person name="Richardson P."/>
        </authorList>
    </citation>
    <scope>NUCLEOTIDE SEQUENCE [LARGE SCALE GENOMIC DNA]</scope>
    <source>
        <strain evidence="11 12">DSM 13031</strain>
    </source>
</reference>
<accession>Q0YRT0</accession>
<dbReference type="Pfam" id="PF02374">
    <property type="entry name" value="ArsA_ATPase"/>
    <property type="match status" value="1"/>
</dbReference>
<gene>
    <name evidence="11" type="ORF">CferDRAFT_1056</name>
</gene>
<dbReference type="GO" id="GO:0005524">
    <property type="term" value="F:ATP binding"/>
    <property type="evidence" value="ECO:0007669"/>
    <property type="project" value="UniProtKB-KW"/>
</dbReference>
<dbReference type="InterPro" id="IPR040612">
    <property type="entry name" value="ArsA_HSP20-like"/>
</dbReference>
<evidence type="ECO:0000313" key="11">
    <source>
        <dbReference type="EMBL" id="EAT59057.1"/>
    </source>
</evidence>
<evidence type="ECO:0000256" key="3">
    <source>
        <dbReference type="ARBA" id="ARBA00022840"/>
    </source>
</evidence>
<evidence type="ECO:0000256" key="4">
    <source>
        <dbReference type="ARBA" id="ARBA00022849"/>
    </source>
</evidence>
<dbReference type="SUPFAM" id="SSF52540">
    <property type="entry name" value="P-loop containing nucleoside triphosphate hydrolases"/>
    <property type="match status" value="1"/>
</dbReference>
<evidence type="ECO:0000259" key="10">
    <source>
        <dbReference type="Pfam" id="PF17886"/>
    </source>
</evidence>
<keyword evidence="2" id="KW-0547">Nucleotide-binding</keyword>
<dbReference type="Proteomes" id="UP000004162">
    <property type="component" value="Unassembled WGS sequence"/>
</dbReference>
<dbReference type="CDD" id="cd02035">
    <property type="entry name" value="ArsA"/>
    <property type="match status" value="1"/>
</dbReference>
<keyword evidence="11" id="KW-0378">Hydrolase</keyword>
<dbReference type="InterPro" id="IPR016300">
    <property type="entry name" value="ATPase_ArsA/GET3"/>
</dbReference>
<evidence type="ECO:0000259" key="9">
    <source>
        <dbReference type="Pfam" id="PF02374"/>
    </source>
</evidence>
<feature type="domain" description="ArsA/GET3 Anion-transporting ATPase-like" evidence="9">
    <location>
        <begin position="1"/>
        <end position="305"/>
    </location>
</feature>
<evidence type="ECO:0000256" key="8">
    <source>
        <dbReference type="ARBA" id="ARBA00066752"/>
    </source>
</evidence>
<organism evidence="11 12">
    <name type="scientific">Chlorobium ferrooxidans DSM 13031</name>
    <dbReference type="NCBI Taxonomy" id="377431"/>
    <lineage>
        <taxon>Bacteria</taxon>
        <taxon>Pseudomonadati</taxon>
        <taxon>Chlorobiota</taxon>
        <taxon>Chlorobiia</taxon>
        <taxon>Chlorobiales</taxon>
        <taxon>Chlorobiaceae</taxon>
        <taxon>Chlorobium/Pelodictyon group</taxon>
        <taxon>Chlorobium</taxon>
    </lineage>
</organism>
<comment type="catalytic activity">
    <reaction evidence="6">
        <text>arsenite(in) + ATP + H2O = arsenite(out) + ADP + phosphate + H(+)</text>
        <dbReference type="Rhea" id="RHEA:11348"/>
        <dbReference type="ChEBI" id="CHEBI:15377"/>
        <dbReference type="ChEBI" id="CHEBI:15378"/>
        <dbReference type="ChEBI" id="CHEBI:29242"/>
        <dbReference type="ChEBI" id="CHEBI:30616"/>
        <dbReference type="ChEBI" id="CHEBI:43474"/>
        <dbReference type="ChEBI" id="CHEBI:456216"/>
        <dbReference type="EC" id="7.3.2.7"/>
    </reaction>
</comment>
<keyword evidence="5" id="KW-1278">Translocase</keyword>
<sequence>MRILTFTGKGGVGKTSVSAATAVRLSDMGYRTLILSTDPAHSLSDSFNLPLGPEPTKIRENLHAIEVNPYVDLKQNWQSVQKYYAKVFMAQGVSGVMTDEMTILPGMEELFSLLRIKRYKASGLYDVLVLDTAPTGETLRLLSLPDTLAWGMKAIKNVNKYIIRPLSKPLSKMSDKIAHFVPPEDAIESVDQVFDELEDIRDILTDNVKSTVRLVMNAEKMSIKETMRALTYLNLYGFKVDMVLVNRLLDTEEDSGYLEKWKTIQQKYLGEIEEGFAPLPVKKLRMYEREIVGLEALDRFARDMYGDTDPSDMMYDEPPIKFVRIKDVYEVQLKLMFANPVDIDVWVTGDELYVQIGNQRKIITLPISLTGLEPGNAVFKDKWLHIPFDLDRNEQNRLQNESKSNHNQRA</sequence>
<dbReference type="EMBL" id="AASE01000008">
    <property type="protein sequence ID" value="EAT59057.1"/>
    <property type="molecule type" value="Genomic_DNA"/>
</dbReference>
<dbReference type="PANTHER" id="PTHR10803">
    <property type="entry name" value="ARSENICAL PUMP-DRIVING ATPASE ARSENITE-TRANSLOCATING ATPASE"/>
    <property type="match status" value="1"/>
</dbReference>
<dbReference type="InterPro" id="IPR025723">
    <property type="entry name" value="ArsA/GET3_ATPase-like"/>
</dbReference>
<keyword evidence="12" id="KW-1185">Reference proteome</keyword>
<dbReference type="Gene3D" id="3.40.50.300">
    <property type="entry name" value="P-loop containing nucleotide triphosphate hydrolases"/>
    <property type="match status" value="1"/>
</dbReference>
<dbReference type="RefSeq" id="WP_006366304.1">
    <property type="nucleotide sequence ID" value="NZ_AASE01000008.1"/>
</dbReference>
<proteinExistence type="inferred from homology"/>
<dbReference type="PANTHER" id="PTHR10803:SF3">
    <property type="entry name" value="ATPASE GET3"/>
    <property type="match status" value="1"/>
</dbReference>
<keyword evidence="4" id="KW-0059">Arsenical resistance</keyword>
<evidence type="ECO:0000313" key="12">
    <source>
        <dbReference type="Proteomes" id="UP000004162"/>
    </source>
</evidence>
<dbReference type="InterPro" id="IPR008978">
    <property type="entry name" value="HSP20-like_chaperone"/>
</dbReference>
<dbReference type="Gene3D" id="2.60.40.790">
    <property type="match status" value="1"/>
</dbReference>
<dbReference type="Pfam" id="PF17886">
    <property type="entry name" value="ArsA_HSP20"/>
    <property type="match status" value="1"/>
</dbReference>
<dbReference type="InterPro" id="IPR027417">
    <property type="entry name" value="P-loop_NTPase"/>
</dbReference>